<keyword evidence="2" id="KW-1133">Transmembrane helix</keyword>
<feature type="chain" id="PRO_5004719540" description="Ig-like domain-containing protein" evidence="3">
    <location>
        <begin position="25"/>
        <end position="475"/>
    </location>
</feature>
<dbReference type="PROSITE" id="PS51257">
    <property type="entry name" value="PROKAR_LIPOPROTEIN"/>
    <property type="match status" value="1"/>
</dbReference>
<feature type="region of interest" description="Disordered" evidence="1">
    <location>
        <begin position="451"/>
        <end position="475"/>
    </location>
</feature>
<dbReference type="EMBL" id="KB199651">
    <property type="protein sequence ID" value="ESP04782.1"/>
    <property type="molecule type" value="Genomic_DNA"/>
</dbReference>
<evidence type="ECO:0000256" key="2">
    <source>
        <dbReference type="SAM" id="Phobius"/>
    </source>
</evidence>
<gene>
    <name evidence="5" type="ORF">LOTGIDRAFT_229901</name>
</gene>
<evidence type="ECO:0000256" key="1">
    <source>
        <dbReference type="SAM" id="MobiDB-lite"/>
    </source>
</evidence>
<name>V4BFV0_LOTGI</name>
<evidence type="ECO:0000259" key="4">
    <source>
        <dbReference type="PROSITE" id="PS50835"/>
    </source>
</evidence>
<accession>V4BFV0</accession>
<dbReference type="SUPFAM" id="SSF48726">
    <property type="entry name" value="Immunoglobulin"/>
    <property type="match status" value="2"/>
</dbReference>
<protein>
    <recommendedName>
        <fullName evidence="4">Ig-like domain-containing protein</fullName>
    </recommendedName>
</protein>
<dbReference type="PROSITE" id="PS50835">
    <property type="entry name" value="IG_LIKE"/>
    <property type="match status" value="1"/>
</dbReference>
<dbReference type="InterPro" id="IPR007110">
    <property type="entry name" value="Ig-like_dom"/>
</dbReference>
<dbReference type="GeneID" id="20248140"/>
<feature type="compositionally biased region" description="Polar residues" evidence="1">
    <location>
        <begin position="396"/>
        <end position="406"/>
    </location>
</feature>
<keyword evidence="3" id="KW-0732">Signal</keyword>
<sequence length="475" mass="53380">MAKKRYLGFYLLTLFSCTRILVQSILLESDSEPQIGQEFTLTCNTSSVGINWYRNNIYIGWSENQYTIVKSDACNISTDPERYTFEHCGVKHELTIKSLNDLDDGSVWRCQNRQDSHFSNNFTLTVFTGQPRLFMNGQQLVCLYKAEQNSDMKFLPWKHSIDNELVREIEGYYISDTVYGLNMTNSQNNGGIYSCSVNDGGTVQKVVYNFIPQQAPHLYEPTLKGELQTGDNSTFTVTYLENNILNRFVNVSWYRAGQILETVDRVTIGEEPSTISHPYNNNIKLPGIKTILTIKSVIVTDQEFYSSQICNQNGCSLASFQLAIADDVNGEDSDINVTEAVIVAVLAVALLIVGIFVFIKCRKYRASKQSESCEQNVYDSTVPTPTPTPASVYDTLGTTENENGSSEYDRAIHVPSPASEYTTLGQQSQYENTANQPPSVYYNTLSGVSMTEKLKEETDNSNEYENPKGHKETGK</sequence>
<proteinExistence type="predicted"/>
<dbReference type="KEGG" id="lgi:LOTGIDRAFT_229901"/>
<keyword evidence="2" id="KW-0472">Membrane</keyword>
<evidence type="ECO:0000313" key="6">
    <source>
        <dbReference type="Proteomes" id="UP000030746"/>
    </source>
</evidence>
<evidence type="ECO:0000313" key="5">
    <source>
        <dbReference type="EMBL" id="ESP04782.1"/>
    </source>
</evidence>
<feature type="transmembrane region" description="Helical" evidence="2">
    <location>
        <begin position="340"/>
        <end position="359"/>
    </location>
</feature>
<reference evidence="5 6" key="1">
    <citation type="journal article" date="2013" name="Nature">
        <title>Insights into bilaterian evolution from three spiralian genomes.</title>
        <authorList>
            <person name="Simakov O."/>
            <person name="Marletaz F."/>
            <person name="Cho S.J."/>
            <person name="Edsinger-Gonzales E."/>
            <person name="Havlak P."/>
            <person name="Hellsten U."/>
            <person name="Kuo D.H."/>
            <person name="Larsson T."/>
            <person name="Lv J."/>
            <person name="Arendt D."/>
            <person name="Savage R."/>
            <person name="Osoegawa K."/>
            <person name="de Jong P."/>
            <person name="Grimwood J."/>
            <person name="Chapman J.A."/>
            <person name="Shapiro H."/>
            <person name="Aerts A."/>
            <person name="Otillar R.P."/>
            <person name="Terry A.Y."/>
            <person name="Boore J.L."/>
            <person name="Grigoriev I.V."/>
            <person name="Lindberg D.R."/>
            <person name="Seaver E.C."/>
            <person name="Weisblat D.A."/>
            <person name="Putnam N.H."/>
            <person name="Rokhsar D.S."/>
        </authorList>
    </citation>
    <scope>NUCLEOTIDE SEQUENCE [LARGE SCALE GENOMIC DNA]</scope>
</reference>
<dbReference type="RefSeq" id="XP_009044291.1">
    <property type="nucleotide sequence ID" value="XM_009046043.1"/>
</dbReference>
<keyword evidence="6" id="KW-1185">Reference proteome</keyword>
<dbReference type="InterPro" id="IPR013783">
    <property type="entry name" value="Ig-like_fold"/>
</dbReference>
<dbReference type="Gene3D" id="2.60.40.10">
    <property type="entry name" value="Immunoglobulins"/>
    <property type="match status" value="2"/>
</dbReference>
<dbReference type="CTD" id="20248140"/>
<dbReference type="Proteomes" id="UP000030746">
    <property type="component" value="Unassembled WGS sequence"/>
</dbReference>
<feature type="compositionally biased region" description="Basic and acidic residues" evidence="1">
    <location>
        <begin position="465"/>
        <end position="475"/>
    </location>
</feature>
<evidence type="ECO:0000256" key="3">
    <source>
        <dbReference type="SAM" id="SignalP"/>
    </source>
</evidence>
<dbReference type="OrthoDB" id="6135318at2759"/>
<dbReference type="AlphaFoldDB" id="V4BFV0"/>
<feature type="region of interest" description="Disordered" evidence="1">
    <location>
        <begin position="374"/>
        <end position="410"/>
    </location>
</feature>
<organism evidence="5 6">
    <name type="scientific">Lottia gigantea</name>
    <name type="common">Giant owl limpet</name>
    <dbReference type="NCBI Taxonomy" id="225164"/>
    <lineage>
        <taxon>Eukaryota</taxon>
        <taxon>Metazoa</taxon>
        <taxon>Spiralia</taxon>
        <taxon>Lophotrochozoa</taxon>
        <taxon>Mollusca</taxon>
        <taxon>Gastropoda</taxon>
        <taxon>Patellogastropoda</taxon>
        <taxon>Lottioidea</taxon>
        <taxon>Lottiidae</taxon>
        <taxon>Lottia</taxon>
    </lineage>
</organism>
<feature type="signal peptide" evidence="3">
    <location>
        <begin position="1"/>
        <end position="24"/>
    </location>
</feature>
<dbReference type="HOGENOM" id="CLU_575255_0_0_1"/>
<feature type="domain" description="Ig-like" evidence="4">
    <location>
        <begin position="18"/>
        <end position="125"/>
    </location>
</feature>
<keyword evidence="2" id="KW-0812">Transmembrane</keyword>
<dbReference type="InterPro" id="IPR036179">
    <property type="entry name" value="Ig-like_dom_sf"/>
</dbReference>